<keyword evidence="5" id="KW-1185">Reference proteome</keyword>
<feature type="domain" description="Ketoreductase" evidence="3">
    <location>
        <begin position="5"/>
        <end position="184"/>
    </location>
</feature>
<dbReference type="PANTHER" id="PTHR24321:SF11">
    <property type="entry name" value="BLR0893 PROTEIN"/>
    <property type="match status" value="1"/>
</dbReference>
<dbReference type="PRINTS" id="PR00080">
    <property type="entry name" value="SDRFAMILY"/>
</dbReference>
<dbReference type="PRINTS" id="PR00081">
    <property type="entry name" value="GDHRDH"/>
</dbReference>
<keyword evidence="2" id="KW-0560">Oxidoreductase</keyword>
<evidence type="ECO:0000256" key="1">
    <source>
        <dbReference type="ARBA" id="ARBA00006484"/>
    </source>
</evidence>
<dbReference type="Gene3D" id="3.40.50.720">
    <property type="entry name" value="NAD(P)-binding Rossmann-like Domain"/>
    <property type="match status" value="1"/>
</dbReference>
<dbReference type="InterPro" id="IPR057326">
    <property type="entry name" value="KR_dom"/>
</dbReference>
<evidence type="ECO:0000313" key="4">
    <source>
        <dbReference type="EMBL" id="WPB87704.1"/>
    </source>
</evidence>
<gene>
    <name evidence="4" type="ORF">R9Z33_14665</name>
</gene>
<dbReference type="Pfam" id="PF13561">
    <property type="entry name" value="adh_short_C2"/>
    <property type="match status" value="1"/>
</dbReference>
<dbReference type="InterPro" id="IPR020904">
    <property type="entry name" value="Sc_DH/Rdtase_CS"/>
</dbReference>
<evidence type="ECO:0000313" key="5">
    <source>
        <dbReference type="Proteomes" id="UP001305521"/>
    </source>
</evidence>
<protein>
    <submittedName>
        <fullName evidence="4">SDR family oxidoreductase</fullName>
    </submittedName>
</protein>
<dbReference type="RefSeq" id="WP_318651655.1">
    <property type="nucleotide sequence ID" value="NZ_CP137852.1"/>
</dbReference>
<dbReference type="PROSITE" id="PS00061">
    <property type="entry name" value="ADH_SHORT"/>
    <property type="match status" value="1"/>
</dbReference>
<proteinExistence type="inferred from homology"/>
<dbReference type="NCBIfam" id="NF005559">
    <property type="entry name" value="PRK07231.1"/>
    <property type="match status" value="1"/>
</dbReference>
<reference evidence="4 5" key="1">
    <citation type="submission" date="2023-11" db="EMBL/GenBank/DDBJ databases">
        <title>Arctic aerobic anoxygenic photoheterotroph Sediminicoccus rosea KRV36 adapts its photosynthesis to long days of polar summer.</title>
        <authorList>
            <person name="Tomasch J."/>
            <person name="Kopejtka K."/>
            <person name="Bily T."/>
            <person name="Gardiner A.T."/>
            <person name="Gardian Z."/>
            <person name="Shivaramu S."/>
            <person name="Koblizek M."/>
            <person name="Engelhardt F."/>
            <person name="Kaftan D."/>
        </authorList>
    </citation>
    <scope>NUCLEOTIDE SEQUENCE [LARGE SCALE GENOMIC DNA]</scope>
    <source>
        <strain evidence="4 5">R-30</strain>
    </source>
</reference>
<dbReference type="SUPFAM" id="SSF51735">
    <property type="entry name" value="NAD(P)-binding Rossmann-fold domains"/>
    <property type="match status" value="1"/>
</dbReference>
<evidence type="ECO:0000256" key="2">
    <source>
        <dbReference type="ARBA" id="ARBA00023002"/>
    </source>
</evidence>
<dbReference type="CDD" id="cd05233">
    <property type="entry name" value="SDR_c"/>
    <property type="match status" value="1"/>
</dbReference>
<accession>A0ABZ0PPM8</accession>
<dbReference type="InterPro" id="IPR002347">
    <property type="entry name" value="SDR_fam"/>
</dbReference>
<dbReference type="InterPro" id="IPR036291">
    <property type="entry name" value="NAD(P)-bd_dom_sf"/>
</dbReference>
<evidence type="ECO:0000259" key="3">
    <source>
        <dbReference type="SMART" id="SM00822"/>
    </source>
</evidence>
<name>A0ABZ0PPM8_9PROT</name>
<dbReference type="PANTHER" id="PTHR24321">
    <property type="entry name" value="DEHYDROGENASES, SHORT CHAIN"/>
    <property type="match status" value="1"/>
</dbReference>
<sequence>MLAAKVALVTGGASGIGRATALRMAGEGARVLIADRDGAGAERTAGAIVQAGGAARGIAADVTDEAAVAAMVRAAVESFGRLDCAFNNAGVAPAEAQPLAEIAPEEWARVLGVNLTGVFLCMKHEIAAMTTGGAIVNTASIAGRIALPKAGAYVAAKHGVIGLTKVAALDHAKDGIRVNAICPGYVETPLASRGIERRREAILARVPLGRIGTVEEIAEMVVWLCSDRAGFVTGEAIAVDGGHTAN</sequence>
<dbReference type="Proteomes" id="UP001305521">
    <property type="component" value="Chromosome"/>
</dbReference>
<dbReference type="SMART" id="SM00822">
    <property type="entry name" value="PKS_KR"/>
    <property type="match status" value="1"/>
</dbReference>
<organism evidence="4 5">
    <name type="scientific">Sediminicoccus rosea</name>
    <dbReference type="NCBI Taxonomy" id="1225128"/>
    <lineage>
        <taxon>Bacteria</taxon>
        <taxon>Pseudomonadati</taxon>
        <taxon>Pseudomonadota</taxon>
        <taxon>Alphaproteobacteria</taxon>
        <taxon>Acetobacterales</taxon>
        <taxon>Roseomonadaceae</taxon>
        <taxon>Sediminicoccus</taxon>
    </lineage>
</organism>
<comment type="similarity">
    <text evidence="1">Belongs to the short-chain dehydrogenases/reductases (SDR) family.</text>
</comment>
<dbReference type="EMBL" id="CP137852">
    <property type="protein sequence ID" value="WPB87704.1"/>
    <property type="molecule type" value="Genomic_DNA"/>
</dbReference>
<dbReference type="NCBIfam" id="NF009466">
    <property type="entry name" value="PRK12826.1-2"/>
    <property type="match status" value="1"/>
</dbReference>